<dbReference type="Proteomes" id="UP001374579">
    <property type="component" value="Unassembled WGS sequence"/>
</dbReference>
<proteinExistence type="inferred from homology"/>
<evidence type="ECO:0000256" key="3">
    <source>
        <dbReference type="SAM" id="SignalP"/>
    </source>
</evidence>
<dbReference type="PANTHER" id="PTHR48081">
    <property type="entry name" value="AB HYDROLASE SUPERFAMILY PROTEIN C4A8.06C"/>
    <property type="match status" value="1"/>
</dbReference>
<keyword evidence="6" id="KW-1185">Reference proteome</keyword>
<dbReference type="EMBL" id="JBAMIC010000001">
    <property type="protein sequence ID" value="KAK7114157.1"/>
    <property type="molecule type" value="Genomic_DNA"/>
</dbReference>
<accession>A0AAN9BYF9</accession>
<dbReference type="GO" id="GO:0016020">
    <property type="term" value="C:membrane"/>
    <property type="evidence" value="ECO:0007669"/>
    <property type="project" value="InterPro"/>
</dbReference>
<feature type="chain" id="PRO_5043015425" description="Alpha/beta hydrolase fold-3 domain-containing protein" evidence="3">
    <location>
        <begin position="18"/>
        <end position="416"/>
    </location>
</feature>
<dbReference type="GO" id="GO:0052689">
    <property type="term" value="F:carboxylic ester hydrolase activity"/>
    <property type="evidence" value="ECO:0007669"/>
    <property type="project" value="InterPro"/>
</dbReference>
<dbReference type="Pfam" id="PF07859">
    <property type="entry name" value="Abhydrolase_3"/>
    <property type="match status" value="2"/>
</dbReference>
<reference evidence="5 6" key="1">
    <citation type="submission" date="2024-02" db="EMBL/GenBank/DDBJ databases">
        <title>Chromosome-scale genome assembly of the rough periwinkle Littorina saxatilis.</title>
        <authorList>
            <person name="De Jode A."/>
            <person name="Faria R."/>
            <person name="Formenti G."/>
            <person name="Sims Y."/>
            <person name="Smith T.P."/>
            <person name="Tracey A."/>
            <person name="Wood J.M.D."/>
            <person name="Zagrodzka Z.B."/>
            <person name="Johannesson K."/>
            <person name="Butlin R.K."/>
            <person name="Leder E.H."/>
        </authorList>
    </citation>
    <scope>NUCLEOTIDE SEQUENCE [LARGE SCALE GENOMIC DNA]</scope>
    <source>
        <strain evidence="5">Snail1</strain>
        <tissue evidence="5">Muscle</tissue>
    </source>
</reference>
<evidence type="ECO:0000313" key="5">
    <source>
        <dbReference type="EMBL" id="KAK7114157.1"/>
    </source>
</evidence>
<sequence>MKVLCLLTLSMLVLVLAYRIHLVLQRPLPPGLPEPEKIRWLDECGRIALAANSLMQYIGVNPGSDSLKILSNTLFALMFNPLPWQRPDPVTLTVIQDVYDGVPVSVYTPQKTASSSPTQPTIIYFHGGGWTWLSVGVYDGPLKHLANSTRHKVIAVEYRKAPRHVFPAAYEDCLAVTQYVVKNARQLGVRQDAIIVAGDGAGGNLAAAVALALRDKLTMQILINPALQALNFATPSYQDNARLLPGITSAEKEATNWLRYAGASPRLLPKLLTNQHVSHAHVTRLQPHLDSRKRLPRYLNLTTRHTAASRRAEVSVAKEMDVKVTDPRFCPMLTTDVTGVANAYVIASHYDVLRDEAVMYAHRLLDSKIKVKLKHYRHAFHGFFLFSGGGWITFTESVQAMDDLVDFLNLHIFNIT</sequence>
<feature type="signal peptide" evidence="3">
    <location>
        <begin position="1"/>
        <end position="17"/>
    </location>
</feature>
<dbReference type="PIRSF" id="PIRSF037251">
    <property type="entry name" value="Arylacetamide_deacetylase"/>
    <property type="match status" value="1"/>
</dbReference>
<feature type="domain" description="Alpha/beta hydrolase fold-3" evidence="4">
    <location>
        <begin position="282"/>
        <end position="384"/>
    </location>
</feature>
<dbReference type="PANTHER" id="PTHR48081:SF8">
    <property type="entry name" value="ALPHA_BETA HYDROLASE FOLD-3 DOMAIN-CONTAINING PROTEIN-RELATED"/>
    <property type="match status" value="1"/>
</dbReference>
<protein>
    <recommendedName>
        <fullName evidence="4">Alpha/beta hydrolase fold-3 domain-containing protein</fullName>
    </recommendedName>
</protein>
<evidence type="ECO:0000256" key="2">
    <source>
        <dbReference type="ARBA" id="ARBA00022801"/>
    </source>
</evidence>
<evidence type="ECO:0000313" key="6">
    <source>
        <dbReference type="Proteomes" id="UP001374579"/>
    </source>
</evidence>
<feature type="domain" description="Alpha/beta hydrolase fold-3" evidence="4">
    <location>
        <begin position="122"/>
        <end position="242"/>
    </location>
</feature>
<dbReference type="Gene3D" id="3.40.50.1820">
    <property type="entry name" value="alpha/beta hydrolase"/>
    <property type="match status" value="1"/>
</dbReference>
<keyword evidence="2" id="KW-0378">Hydrolase</keyword>
<evidence type="ECO:0000259" key="4">
    <source>
        <dbReference type="Pfam" id="PF07859"/>
    </source>
</evidence>
<evidence type="ECO:0000256" key="1">
    <source>
        <dbReference type="ARBA" id="ARBA00010515"/>
    </source>
</evidence>
<dbReference type="InterPro" id="IPR029058">
    <property type="entry name" value="AB_hydrolase_fold"/>
</dbReference>
<organism evidence="5 6">
    <name type="scientific">Littorina saxatilis</name>
    <dbReference type="NCBI Taxonomy" id="31220"/>
    <lineage>
        <taxon>Eukaryota</taxon>
        <taxon>Metazoa</taxon>
        <taxon>Spiralia</taxon>
        <taxon>Lophotrochozoa</taxon>
        <taxon>Mollusca</taxon>
        <taxon>Gastropoda</taxon>
        <taxon>Caenogastropoda</taxon>
        <taxon>Littorinimorpha</taxon>
        <taxon>Littorinoidea</taxon>
        <taxon>Littorinidae</taxon>
        <taxon>Littorina</taxon>
    </lineage>
</organism>
<dbReference type="InterPro" id="IPR017157">
    <property type="entry name" value="Arylacetamide_deacetylase"/>
</dbReference>
<comment type="similarity">
    <text evidence="1">Belongs to the 'GDXG' lipolytic enzyme family.</text>
</comment>
<name>A0AAN9BYF9_9CAEN</name>
<comment type="caution">
    <text evidence="5">The sequence shown here is derived from an EMBL/GenBank/DDBJ whole genome shotgun (WGS) entry which is preliminary data.</text>
</comment>
<dbReference type="InterPro" id="IPR050300">
    <property type="entry name" value="GDXG_lipolytic_enzyme"/>
</dbReference>
<gene>
    <name evidence="5" type="ORF">V1264_000266</name>
</gene>
<dbReference type="InterPro" id="IPR013094">
    <property type="entry name" value="AB_hydrolase_3"/>
</dbReference>
<dbReference type="SUPFAM" id="SSF53474">
    <property type="entry name" value="alpha/beta-Hydrolases"/>
    <property type="match status" value="1"/>
</dbReference>
<dbReference type="AlphaFoldDB" id="A0AAN9BYF9"/>
<keyword evidence="3" id="KW-0732">Signal</keyword>